<evidence type="ECO:0000313" key="4">
    <source>
        <dbReference type="Proteomes" id="UP000694553"/>
    </source>
</evidence>
<dbReference type="Ensembl" id="ENSCMUT00000028090.2">
    <property type="protein sequence ID" value="ENSCMUP00000026123.2"/>
    <property type="gene ID" value="ENSCMUG00000015881.2"/>
</dbReference>
<protein>
    <submittedName>
        <fullName evidence="3">Uncharacterized protein</fullName>
    </submittedName>
</protein>
<accession>A0A8U7P0N7</accession>
<organism evidence="3 4">
    <name type="scientific">Corvus moneduloides</name>
    <name type="common">New Caledonian crow</name>
    <dbReference type="NCBI Taxonomy" id="1196302"/>
    <lineage>
        <taxon>Eukaryota</taxon>
        <taxon>Metazoa</taxon>
        <taxon>Chordata</taxon>
        <taxon>Craniata</taxon>
        <taxon>Vertebrata</taxon>
        <taxon>Euteleostomi</taxon>
        <taxon>Archelosauria</taxon>
        <taxon>Archosauria</taxon>
        <taxon>Dinosauria</taxon>
        <taxon>Saurischia</taxon>
        <taxon>Theropoda</taxon>
        <taxon>Coelurosauria</taxon>
        <taxon>Aves</taxon>
        <taxon>Neognathae</taxon>
        <taxon>Neoaves</taxon>
        <taxon>Telluraves</taxon>
        <taxon>Australaves</taxon>
        <taxon>Passeriformes</taxon>
        <taxon>Corvoidea</taxon>
        <taxon>Corvidae</taxon>
        <taxon>Corvus</taxon>
    </lineage>
</organism>
<dbReference type="GO" id="GO:0030688">
    <property type="term" value="C:preribosome, small subunit precursor"/>
    <property type="evidence" value="ECO:0007669"/>
    <property type="project" value="TreeGrafter"/>
</dbReference>
<dbReference type="OMA" id="ARECRGW"/>
<reference evidence="3" key="3">
    <citation type="submission" date="2025-09" db="UniProtKB">
        <authorList>
            <consortium name="Ensembl"/>
        </authorList>
    </citation>
    <scope>IDENTIFICATION</scope>
</reference>
<name>A0A8C3EUJ2_CORMO</name>
<keyword evidence="4" id="KW-1185">Reference proteome</keyword>
<dbReference type="GO" id="GO:0006364">
    <property type="term" value="P:rRNA processing"/>
    <property type="evidence" value="ECO:0007669"/>
    <property type="project" value="TreeGrafter"/>
</dbReference>
<accession>A0A8C3EUJ2</accession>
<dbReference type="InterPro" id="IPR007955">
    <property type="entry name" value="Bystin"/>
</dbReference>
<feature type="compositionally biased region" description="Basic and acidic residues" evidence="2">
    <location>
        <begin position="54"/>
        <end position="74"/>
    </location>
</feature>
<feature type="region of interest" description="Disordered" evidence="2">
    <location>
        <begin position="188"/>
        <end position="219"/>
    </location>
</feature>
<dbReference type="PANTHER" id="PTHR12821:SF0">
    <property type="entry name" value="BYSTIN"/>
    <property type="match status" value="1"/>
</dbReference>
<evidence type="ECO:0000256" key="1">
    <source>
        <dbReference type="ARBA" id="ARBA00007114"/>
    </source>
</evidence>
<feature type="region of interest" description="Disordered" evidence="2">
    <location>
        <begin position="1"/>
        <end position="122"/>
    </location>
</feature>
<dbReference type="GO" id="GO:0005730">
    <property type="term" value="C:nucleolus"/>
    <property type="evidence" value="ECO:0007669"/>
    <property type="project" value="TreeGrafter"/>
</dbReference>
<feature type="compositionally biased region" description="Basic residues" evidence="2">
    <location>
        <begin position="201"/>
        <end position="217"/>
    </location>
</feature>
<reference evidence="3" key="2">
    <citation type="submission" date="2025-08" db="UniProtKB">
        <authorList>
            <consortium name="Ensembl"/>
        </authorList>
    </citation>
    <scope>IDENTIFICATION</scope>
</reference>
<evidence type="ECO:0000256" key="2">
    <source>
        <dbReference type="SAM" id="MobiDB-lite"/>
    </source>
</evidence>
<dbReference type="AlphaFoldDB" id="A0A8C3EUJ2"/>
<dbReference type="GO" id="GO:0030515">
    <property type="term" value="F:snoRNA binding"/>
    <property type="evidence" value="ECO:0007669"/>
    <property type="project" value="TreeGrafter"/>
</dbReference>
<proteinExistence type="inferred from homology"/>
<reference evidence="4" key="1">
    <citation type="submission" date="2019-10" db="EMBL/GenBank/DDBJ databases">
        <title>Corvus moneduloides (New Caledonian crow) genome, bCorMon1, primary haplotype.</title>
        <authorList>
            <person name="Rutz C."/>
            <person name="Fungtammasan C."/>
            <person name="Mountcastle J."/>
            <person name="Formenti G."/>
            <person name="Chow W."/>
            <person name="Howe K."/>
            <person name="Steele M.P."/>
            <person name="Fernandes J."/>
            <person name="Gilbert M.T.P."/>
            <person name="Fedrigo O."/>
            <person name="Jarvis E.D."/>
            <person name="Gemmell N."/>
        </authorList>
    </citation>
    <scope>NUCLEOTIDE SEQUENCE [LARGE SCALE GENOMIC DNA]</scope>
</reference>
<feature type="compositionally biased region" description="Low complexity" evidence="2">
    <location>
        <begin position="9"/>
        <end position="19"/>
    </location>
</feature>
<comment type="similarity">
    <text evidence="1">Belongs to the bystin family.</text>
</comment>
<dbReference type="PANTHER" id="PTHR12821">
    <property type="entry name" value="BYSTIN"/>
    <property type="match status" value="1"/>
</dbReference>
<evidence type="ECO:0000313" key="3">
    <source>
        <dbReference type="Ensembl" id="ENSCMUP00000026123.2"/>
    </source>
</evidence>
<dbReference type="GO" id="GO:0005737">
    <property type="term" value="C:cytoplasm"/>
    <property type="evidence" value="ECO:0007669"/>
    <property type="project" value="TreeGrafter"/>
</dbReference>
<dbReference type="Proteomes" id="UP000694553">
    <property type="component" value="Unassembled WGS sequence"/>
</dbReference>
<sequence>MPKARRARGSGPAPALPLAEQILQDAAPRARARTKRGAEEQDGDGGGDGFVDARLSRRILEQARRQQEELEAEHGPGAPAAPRQRSAVLGPGSDSEDDEEWPSLEKAAAAAGRSGDYGGEVEVDPEDEKAIEMFMNKNPPLSPCPVSAPCNPRFLPLAPHRPQLAPLPCQPLTGPCLPLLAPNDPHPVPAPGVPWPTSSWRRSRRRSRRRWTQHCRSSRAAPLPQLDPRVLEVYRGVREVRPEQLNPQPPPLSAEGGDNSLVALLSVPPVMAWPVSLSLKVLSKYRSGKLPKAFKIIPALSNWEQILYITEPETWTAAAMYQATR</sequence>
<dbReference type="Pfam" id="PF05291">
    <property type="entry name" value="Bystin"/>
    <property type="match status" value="1"/>
</dbReference>